<dbReference type="GO" id="GO:0030313">
    <property type="term" value="C:cell envelope"/>
    <property type="evidence" value="ECO:0007669"/>
    <property type="project" value="UniProtKB-SubCell"/>
</dbReference>
<proteinExistence type="inferred from homology"/>
<dbReference type="PROSITE" id="PS51257">
    <property type="entry name" value="PROKAR_LIPOPROTEIN"/>
    <property type="match status" value="1"/>
</dbReference>
<sequence length="336" mass="35470">MKKRILAAVLALTMVFSLAACKGEEKKEESAGAQTEASGTEKEEVSADGEKAEALKIGVSLPNQTNVFFLQIVDGIKSAITGEADEVVIADANGDQNKQLNDVTDMINQGCNVIALSPINSEGVRATLEYCQDAGVPVIAFNVGVADNLKSLVETTIVSDNEVAGHMCAQALAEALGGEGKVVEVTFSTTTTCYQRQKGFEDEIAANYPGIEIVQSKDVEKATADYSQPIMVDFINANPDITGVFCINDPTARGAIAAIKEAGLTDKIKVVSVDGSDEGKEFIRSGEMVASAAQQPELIGEKVTTAAYKLIAGETVETDDIIDMYIIDASNVDDAE</sequence>
<dbReference type="InterPro" id="IPR025997">
    <property type="entry name" value="SBP_2_dom"/>
</dbReference>
<evidence type="ECO:0000259" key="6">
    <source>
        <dbReference type="Pfam" id="PF13407"/>
    </source>
</evidence>
<dbReference type="InterPro" id="IPR028082">
    <property type="entry name" value="Peripla_BP_I"/>
</dbReference>
<dbReference type="Pfam" id="PF13407">
    <property type="entry name" value="Peripla_BP_4"/>
    <property type="match status" value="1"/>
</dbReference>
<feature type="signal peptide" evidence="5">
    <location>
        <begin position="1"/>
        <end position="19"/>
    </location>
</feature>
<gene>
    <name evidence="7" type="ORF">IAB98_10470</name>
</gene>
<feature type="domain" description="Periplasmic binding protein" evidence="6">
    <location>
        <begin position="57"/>
        <end position="314"/>
    </location>
</feature>
<dbReference type="PANTHER" id="PTHR46847">
    <property type="entry name" value="D-ALLOSE-BINDING PERIPLASMIC PROTEIN-RELATED"/>
    <property type="match status" value="1"/>
</dbReference>
<name>A0A9D1EKW8_9FIRM</name>
<evidence type="ECO:0000313" key="8">
    <source>
        <dbReference type="Proteomes" id="UP000886841"/>
    </source>
</evidence>
<comment type="similarity">
    <text evidence="2">Belongs to the bacterial solute-binding protein 2 family.</text>
</comment>
<feature type="chain" id="PRO_5038736648" evidence="5">
    <location>
        <begin position="20"/>
        <end position="336"/>
    </location>
</feature>
<evidence type="ECO:0000313" key="7">
    <source>
        <dbReference type="EMBL" id="HIR93827.1"/>
    </source>
</evidence>
<comment type="caution">
    <text evidence="7">The sequence shown here is derived from an EMBL/GenBank/DDBJ whole genome shotgun (WGS) entry which is preliminary data.</text>
</comment>
<dbReference type="EMBL" id="DVHU01000093">
    <property type="protein sequence ID" value="HIR93827.1"/>
    <property type="molecule type" value="Genomic_DNA"/>
</dbReference>
<reference evidence="7" key="1">
    <citation type="submission" date="2020-10" db="EMBL/GenBank/DDBJ databases">
        <authorList>
            <person name="Gilroy R."/>
        </authorList>
    </citation>
    <scope>NUCLEOTIDE SEQUENCE</scope>
    <source>
        <strain evidence="7">ChiSxjej1B13-7041</strain>
    </source>
</reference>
<reference evidence="7" key="2">
    <citation type="journal article" date="2021" name="PeerJ">
        <title>Extensive microbial diversity within the chicken gut microbiome revealed by metagenomics and culture.</title>
        <authorList>
            <person name="Gilroy R."/>
            <person name="Ravi A."/>
            <person name="Getino M."/>
            <person name="Pursley I."/>
            <person name="Horton D.L."/>
            <person name="Alikhan N.F."/>
            <person name="Baker D."/>
            <person name="Gharbi K."/>
            <person name="Hall N."/>
            <person name="Watson M."/>
            <person name="Adriaenssens E.M."/>
            <person name="Foster-Nyarko E."/>
            <person name="Jarju S."/>
            <person name="Secka A."/>
            <person name="Antonio M."/>
            <person name="Oren A."/>
            <person name="Chaudhuri R.R."/>
            <person name="La Ragione R."/>
            <person name="Hildebrand F."/>
            <person name="Pallen M.J."/>
        </authorList>
    </citation>
    <scope>NUCLEOTIDE SEQUENCE</scope>
    <source>
        <strain evidence="7">ChiSxjej1B13-7041</strain>
    </source>
</reference>
<keyword evidence="3 5" id="KW-0732">Signal</keyword>
<dbReference type="AlphaFoldDB" id="A0A9D1EKW8"/>
<dbReference type="GO" id="GO:0030246">
    <property type="term" value="F:carbohydrate binding"/>
    <property type="evidence" value="ECO:0007669"/>
    <property type="project" value="UniProtKB-ARBA"/>
</dbReference>
<dbReference type="PANTHER" id="PTHR46847:SF1">
    <property type="entry name" value="D-ALLOSE-BINDING PERIPLASMIC PROTEIN-RELATED"/>
    <property type="match status" value="1"/>
</dbReference>
<evidence type="ECO:0000256" key="5">
    <source>
        <dbReference type="SAM" id="SignalP"/>
    </source>
</evidence>
<evidence type="ECO:0000256" key="3">
    <source>
        <dbReference type="ARBA" id="ARBA00022729"/>
    </source>
</evidence>
<comment type="subcellular location">
    <subcellularLocation>
        <location evidence="1">Cell envelope</location>
    </subcellularLocation>
</comment>
<dbReference type="Gene3D" id="3.40.50.2300">
    <property type="match status" value="2"/>
</dbReference>
<dbReference type="SUPFAM" id="SSF53822">
    <property type="entry name" value="Periplasmic binding protein-like I"/>
    <property type="match status" value="1"/>
</dbReference>
<accession>A0A9D1EKW8</accession>
<organism evidence="7 8">
    <name type="scientific">Candidatus Egerieimonas intestinavium</name>
    <dbReference type="NCBI Taxonomy" id="2840777"/>
    <lineage>
        <taxon>Bacteria</taxon>
        <taxon>Bacillati</taxon>
        <taxon>Bacillota</taxon>
        <taxon>Clostridia</taxon>
        <taxon>Lachnospirales</taxon>
        <taxon>Lachnospiraceae</taxon>
        <taxon>Lachnospiraceae incertae sedis</taxon>
        <taxon>Candidatus Egerieimonas</taxon>
    </lineage>
</organism>
<evidence type="ECO:0000256" key="2">
    <source>
        <dbReference type="ARBA" id="ARBA00007639"/>
    </source>
</evidence>
<protein>
    <submittedName>
        <fullName evidence="7">Substrate-binding domain-containing protein</fullName>
    </submittedName>
</protein>
<evidence type="ECO:0000256" key="4">
    <source>
        <dbReference type="SAM" id="MobiDB-lite"/>
    </source>
</evidence>
<feature type="region of interest" description="Disordered" evidence="4">
    <location>
        <begin position="28"/>
        <end position="47"/>
    </location>
</feature>
<evidence type="ECO:0000256" key="1">
    <source>
        <dbReference type="ARBA" id="ARBA00004196"/>
    </source>
</evidence>
<dbReference type="Proteomes" id="UP000886841">
    <property type="component" value="Unassembled WGS sequence"/>
</dbReference>